<keyword evidence="2" id="KW-0479">Metal-binding</keyword>
<evidence type="ECO:0000256" key="1">
    <source>
        <dbReference type="ARBA" id="ARBA00022664"/>
    </source>
</evidence>
<keyword evidence="6" id="KW-1185">Reference proteome</keyword>
<evidence type="ECO:0000259" key="4">
    <source>
        <dbReference type="PROSITE" id="PS50158"/>
    </source>
</evidence>
<comment type="caution">
    <text evidence="5">The sequence shown here is derived from an EMBL/GenBank/DDBJ whole genome shotgun (WGS) entry which is preliminary data.</text>
</comment>
<dbReference type="PANTHER" id="PTHR47592:SF27">
    <property type="entry name" value="OS08G0421700 PROTEIN"/>
    <property type="match status" value="1"/>
</dbReference>
<dbReference type="Pfam" id="PF13976">
    <property type="entry name" value="gag_pre-integrs"/>
    <property type="match status" value="1"/>
</dbReference>
<feature type="domain" description="CCHC-type" evidence="4">
    <location>
        <begin position="281"/>
        <end position="296"/>
    </location>
</feature>
<dbReference type="InterPro" id="IPR001878">
    <property type="entry name" value="Znf_CCHC"/>
</dbReference>
<protein>
    <recommendedName>
        <fullName evidence="4">CCHC-type domain-containing protein</fullName>
    </recommendedName>
</protein>
<proteinExistence type="predicted"/>
<dbReference type="GO" id="GO:0008270">
    <property type="term" value="F:zinc ion binding"/>
    <property type="evidence" value="ECO:0007669"/>
    <property type="project" value="UniProtKB-KW"/>
</dbReference>
<accession>A0A409YEL8</accession>
<reference evidence="5 6" key="1">
    <citation type="journal article" date="2018" name="Evol. Lett.">
        <title>Horizontal gene cluster transfer increased hallucinogenic mushroom diversity.</title>
        <authorList>
            <person name="Reynolds H.T."/>
            <person name="Vijayakumar V."/>
            <person name="Gluck-Thaler E."/>
            <person name="Korotkin H.B."/>
            <person name="Matheny P.B."/>
            <person name="Slot J.C."/>
        </authorList>
    </citation>
    <scope>NUCLEOTIDE SEQUENCE [LARGE SCALE GENOMIC DNA]</scope>
    <source>
        <strain evidence="5 6">2629</strain>
    </source>
</reference>
<feature type="compositionally biased region" description="Basic and acidic residues" evidence="3">
    <location>
        <begin position="297"/>
        <end position="310"/>
    </location>
</feature>
<dbReference type="SUPFAM" id="SSF57756">
    <property type="entry name" value="Retrovirus zinc finger-like domains"/>
    <property type="match status" value="1"/>
</dbReference>
<dbReference type="EMBL" id="NHTK01001247">
    <property type="protein sequence ID" value="PPR01457.1"/>
    <property type="molecule type" value="Genomic_DNA"/>
</dbReference>
<sequence>MSTTTTTAITDAIPSTIPKLDPSGVNWQTFMLRFMDAIQGKGYWGHFDGSESRPGPTGPLEKVEVSDTDGTTTATRPSTTEDDKKAMEKWDRDEATARSLLTQRVPDSTLIMISVYPSVYDQWRWIVKEFTEKSKFTQTSMKTVFLNSKCPDKSDVRKFLDSLRVKKEELITYGVHVSDEDFLSTIIKSLPQYLSHFASNLLANARLWSETGTIDPHRFIAMVSEEYDVLSILRSTKQGGKGSGGGGGLDEALAVEDGGRGRNGKRGKGKRKPKDMSNITCWCCKKKGHYASNCPENPDRVQKNEKESKPNKGVANAVEDDDSDDINLFAAVEEGEIKGSFGSDSEVGEMTREEWVEAMDEELWALWEERIWEGYENVDREIDDEDDEIPELEEIPVSDDEEDEDMVTYCYDSRPITPTINAVTTTPANIDVQITLYDSGSTRHLSPYRDNFINFQTIPPFSLRAANKGSFDATGIGEMVVNVPNGTDTSMIHLSNVLYSPEVGYNLISIGQLDEMGYTCTFRKGRCIIESPEGERVGEILRNTRGVYRVEEVMSTEDEEEWVGAVEDEVTLEQFHRRMGHIAPDTARKLISKGLVTGVKLAGSNSTTPFFCEACVFAKSTAVPIPKVREGERAKEFGGEVHSDLWGPAPVETLRGH</sequence>
<dbReference type="Proteomes" id="UP000284842">
    <property type="component" value="Unassembled WGS sequence"/>
</dbReference>
<dbReference type="AlphaFoldDB" id="A0A409YEL8"/>
<name>A0A409YEL8_9AGAR</name>
<dbReference type="PANTHER" id="PTHR47592">
    <property type="entry name" value="PBF68 PROTEIN"/>
    <property type="match status" value="1"/>
</dbReference>
<evidence type="ECO:0000313" key="6">
    <source>
        <dbReference type="Proteomes" id="UP000284842"/>
    </source>
</evidence>
<keyword evidence="2" id="KW-0862">Zinc</keyword>
<feature type="compositionally biased region" description="Polar residues" evidence="3">
    <location>
        <begin position="68"/>
        <end position="78"/>
    </location>
</feature>
<dbReference type="InterPro" id="IPR036875">
    <property type="entry name" value="Znf_CCHC_sf"/>
</dbReference>
<evidence type="ECO:0000313" key="5">
    <source>
        <dbReference type="EMBL" id="PPR01457.1"/>
    </source>
</evidence>
<dbReference type="InterPro" id="IPR054722">
    <property type="entry name" value="PolX-like_BBD"/>
</dbReference>
<dbReference type="GO" id="GO:0003676">
    <property type="term" value="F:nucleic acid binding"/>
    <property type="evidence" value="ECO:0007669"/>
    <property type="project" value="InterPro"/>
</dbReference>
<dbReference type="Pfam" id="PF14223">
    <property type="entry name" value="Retrotran_gag_2"/>
    <property type="match status" value="1"/>
</dbReference>
<evidence type="ECO:0000256" key="2">
    <source>
        <dbReference type="PROSITE-ProRule" id="PRU00047"/>
    </source>
</evidence>
<dbReference type="OrthoDB" id="3263038at2759"/>
<dbReference type="STRING" id="181874.A0A409YEL8"/>
<dbReference type="GO" id="GO:0006397">
    <property type="term" value="P:mRNA processing"/>
    <property type="evidence" value="ECO:0007669"/>
    <property type="project" value="UniProtKB-KW"/>
</dbReference>
<organism evidence="5 6">
    <name type="scientific">Panaeolus cyanescens</name>
    <dbReference type="NCBI Taxonomy" id="181874"/>
    <lineage>
        <taxon>Eukaryota</taxon>
        <taxon>Fungi</taxon>
        <taxon>Dikarya</taxon>
        <taxon>Basidiomycota</taxon>
        <taxon>Agaricomycotina</taxon>
        <taxon>Agaricomycetes</taxon>
        <taxon>Agaricomycetidae</taxon>
        <taxon>Agaricales</taxon>
        <taxon>Agaricineae</taxon>
        <taxon>Galeropsidaceae</taxon>
        <taxon>Panaeolus</taxon>
    </lineage>
</organism>
<feature type="compositionally biased region" description="Basic residues" evidence="3">
    <location>
        <begin position="262"/>
        <end position="273"/>
    </location>
</feature>
<feature type="region of interest" description="Disordered" evidence="3">
    <location>
        <begin position="46"/>
        <end position="89"/>
    </location>
</feature>
<dbReference type="InParanoid" id="A0A409YEL8"/>
<dbReference type="InterPro" id="IPR025724">
    <property type="entry name" value="GAG-pre-integrase_dom"/>
</dbReference>
<dbReference type="Pfam" id="PF22936">
    <property type="entry name" value="Pol_BBD"/>
    <property type="match status" value="1"/>
</dbReference>
<feature type="region of interest" description="Disordered" evidence="3">
    <location>
        <begin position="237"/>
        <end position="275"/>
    </location>
</feature>
<evidence type="ECO:0000256" key="3">
    <source>
        <dbReference type="SAM" id="MobiDB-lite"/>
    </source>
</evidence>
<feature type="compositionally biased region" description="Basic and acidic residues" evidence="3">
    <location>
        <begin position="79"/>
        <end position="89"/>
    </location>
</feature>
<keyword evidence="1" id="KW-0507">mRNA processing</keyword>
<dbReference type="PROSITE" id="PS50158">
    <property type="entry name" value="ZF_CCHC"/>
    <property type="match status" value="1"/>
</dbReference>
<dbReference type="Gene3D" id="4.10.60.10">
    <property type="entry name" value="Zinc finger, CCHC-type"/>
    <property type="match status" value="1"/>
</dbReference>
<feature type="compositionally biased region" description="Gly residues" evidence="3">
    <location>
        <begin position="239"/>
        <end position="249"/>
    </location>
</feature>
<feature type="region of interest" description="Disordered" evidence="3">
    <location>
        <begin position="293"/>
        <end position="319"/>
    </location>
</feature>
<keyword evidence="2" id="KW-0863">Zinc-finger</keyword>
<gene>
    <name evidence="5" type="ORF">CVT24_001860</name>
</gene>